<dbReference type="CDD" id="cd02883">
    <property type="entry name" value="NUDIX_Hydrolase"/>
    <property type="match status" value="1"/>
</dbReference>
<sequence>MRLLKSTIHPALNAEHRQALVGRGFHRQAARGIIIKGEAILMLYTERYHDYSIPGGGVDEGEDIRQGLIRELEEETGAHNINIVAEFGRYEEFRPWYKDNFDFVHMESFCFVCTIDETLKETRLEAHEIQNGMRPVWINIHDAIRHNEHTMAHSEKKGMSIERETYLLKQIIQQLL</sequence>
<organism evidence="4 5">
    <name type="scientific">Shewanella colwelliana</name>
    <name type="common">Alteromonas colwelliana</name>
    <dbReference type="NCBI Taxonomy" id="23"/>
    <lineage>
        <taxon>Bacteria</taxon>
        <taxon>Pseudomonadati</taxon>
        <taxon>Pseudomonadota</taxon>
        <taxon>Gammaproteobacteria</taxon>
        <taxon>Alteromonadales</taxon>
        <taxon>Shewanellaceae</taxon>
        <taxon>Shewanella</taxon>
    </lineage>
</organism>
<dbReference type="AlphaFoldDB" id="A0A1E5IQS6"/>
<dbReference type="InterPro" id="IPR015797">
    <property type="entry name" value="NUDIX_hydrolase-like_dom_sf"/>
</dbReference>
<comment type="cofactor">
    <cofactor evidence="1">
        <name>Mg(2+)</name>
        <dbReference type="ChEBI" id="CHEBI:18420"/>
    </cofactor>
</comment>
<reference evidence="4 5" key="1">
    <citation type="submission" date="2016-07" db="EMBL/GenBank/DDBJ databases">
        <title>Whole-genome of two Shewanella species isolated from a digestive organ of sea cucumber Apostichopus japonicus Selenka 1867.</title>
        <authorList>
            <person name="Hong H.-H."/>
            <person name="Choi H."/>
            <person name="Cheon S."/>
            <person name="Oh J.-S."/>
            <person name="Lee H.-G."/>
            <person name="Park C."/>
        </authorList>
    </citation>
    <scope>NUCLEOTIDE SEQUENCE [LARGE SCALE GENOMIC DNA]</scope>
    <source>
        <strain evidence="4 5">CSB03KR</strain>
    </source>
</reference>
<dbReference type="PANTHER" id="PTHR43046:SF15">
    <property type="entry name" value="MUTT_NUDIX FAMILY PROTEIN"/>
    <property type="match status" value="1"/>
</dbReference>
<comment type="caution">
    <text evidence="4">The sequence shown here is derived from an EMBL/GenBank/DDBJ whole genome shotgun (WGS) entry which is preliminary data.</text>
</comment>
<dbReference type="RefSeq" id="WP_069671955.1">
    <property type="nucleotide sequence ID" value="NZ_JAPWGR010000001.1"/>
</dbReference>
<dbReference type="Gene3D" id="3.90.79.10">
    <property type="entry name" value="Nucleoside Triphosphate Pyrophosphohydrolase"/>
    <property type="match status" value="1"/>
</dbReference>
<dbReference type="InterPro" id="IPR000086">
    <property type="entry name" value="NUDIX_hydrolase_dom"/>
</dbReference>
<evidence type="ECO:0000313" key="5">
    <source>
        <dbReference type="Proteomes" id="UP000095230"/>
    </source>
</evidence>
<name>A0A1E5IQS6_SHECO</name>
<evidence type="ECO:0000256" key="1">
    <source>
        <dbReference type="ARBA" id="ARBA00001946"/>
    </source>
</evidence>
<dbReference type="GO" id="GO:0016787">
    <property type="term" value="F:hydrolase activity"/>
    <property type="evidence" value="ECO:0007669"/>
    <property type="project" value="UniProtKB-KW"/>
</dbReference>
<dbReference type="PROSITE" id="PS00893">
    <property type="entry name" value="NUDIX_BOX"/>
    <property type="match status" value="1"/>
</dbReference>
<evidence type="ECO:0000256" key="2">
    <source>
        <dbReference type="ARBA" id="ARBA00022801"/>
    </source>
</evidence>
<dbReference type="InterPro" id="IPR020084">
    <property type="entry name" value="NUDIX_hydrolase_CS"/>
</dbReference>
<keyword evidence="2" id="KW-0378">Hydrolase</keyword>
<evidence type="ECO:0000259" key="3">
    <source>
        <dbReference type="PROSITE" id="PS51462"/>
    </source>
</evidence>
<dbReference type="STRING" id="23.BEL05_11745"/>
<proteinExistence type="predicted"/>
<dbReference type="SUPFAM" id="SSF55811">
    <property type="entry name" value="Nudix"/>
    <property type="match status" value="1"/>
</dbReference>
<dbReference type="EMBL" id="MCBT01000046">
    <property type="protein sequence ID" value="OEG72924.1"/>
    <property type="molecule type" value="Genomic_DNA"/>
</dbReference>
<dbReference type="PROSITE" id="PS51462">
    <property type="entry name" value="NUDIX"/>
    <property type="match status" value="1"/>
</dbReference>
<feature type="domain" description="Nudix hydrolase" evidence="3">
    <location>
        <begin position="25"/>
        <end position="165"/>
    </location>
</feature>
<dbReference type="Proteomes" id="UP000095230">
    <property type="component" value="Unassembled WGS sequence"/>
</dbReference>
<evidence type="ECO:0000313" key="4">
    <source>
        <dbReference type="EMBL" id="OEG72924.1"/>
    </source>
</evidence>
<dbReference type="OrthoDB" id="9804442at2"/>
<accession>A0A1E5IQS6</accession>
<dbReference type="PANTHER" id="PTHR43046">
    <property type="entry name" value="GDP-MANNOSE MANNOSYL HYDROLASE"/>
    <property type="match status" value="1"/>
</dbReference>
<gene>
    <name evidence="4" type="ORF">BEL05_11745</name>
</gene>
<dbReference type="Pfam" id="PF00293">
    <property type="entry name" value="NUDIX"/>
    <property type="match status" value="1"/>
</dbReference>
<protein>
    <submittedName>
        <fullName evidence="4">DNA mismatch repair protein MutT</fullName>
    </submittedName>
</protein>